<comment type="caution">
    <text evidence="4">The sequence shown here is derived from an EMBL/GenBank/DDBJ whole genome shotgun (WGS) entry which is preliminary data.</text>
</comment>
<evidence type="ECO:0000313" key="4">
    <source>
        <dbReference type="EMBL" id="HJB79500.1"/>
    </source>
</evidence>
<sequence length="544" mass="58560">MKTVFKRGTGFLLAFMLLLSLSVPAFAAETDLTAAVQGSAKYMLNTVREPQVGSVGGEWAVIGLARSGYDVPQKYWDDYYATVEDYVEEHKSNLHDKKYTEYSRLIVALTAIGADPSDVAGYNLLTPLGDFDKTIWQGINGPIWALIALDSGNYDMPRNQNAKTQATRQMYVDEILGRQLDDGGWNLTDKGGAGQSDPDITGMALQALAGYQSQPEVKAAIDRALDYLSAAQESNGGYASHNTSSSESVVQVIVGLCALGIDLNDARFVKNGHTLLENLLSYRQDNGSFLHTSAGNGDSQMASEQGLYGLVAAQRAAVRKSTLYHMDDVTIHVTGVTKETIGLPGKHADVKPVPVSGSVSFADVAGHANQTAIEALASRGIINGKGDNRFDPNATMTRAEFAAIVVRALGLTPKATNAFTDVSSNAWYAGYVGTAYSYGIITGAGNGRFNPDGTITRQEAAVMVARAAKLCGMDTELENYEILNVLAQFTDYVTIAQWAQEGVAFCYGEDILNQSDLNVEPARAILRCEIAEMLYRMLDSAKLL</sequence>
<dbReference type="Proteomes" id="UP000823921">
    <property type="component" value="Unassembled WGS sequence"/>
</dbReference>
<evidence type="ECO:0000313" key="5">
    <source>
        <dbReference type="Proteomes" id="UP000823921"/>
    </source>
</evidence>
<dbReference type="PROSITE" id="PS51272">
    <property type="entry name" value="SLH"/>
    <property type="match status" value="3"/>
</dbReference>
<dbReference type="CDD" id="cd00688">
    <property type="entry name" value="ISOPREN_C2_like"/>
    <property type="match status" value="1"/>
</dbReference>
<feature type="domain" description="SLH" evidence="3">
    <location>
        <begin position="356"/>
        <end position="414"/>
    </location>
</feature>
<dbReference type="InterPro" id="IPR051465">
    <property type="entry name" value="Cell_Envelope_Struct_Comp"/>
</dbReference>
<dbReference type="PANTHER" id="PTHR43308">
    <property type="entry name" value="OUTER MEMBRANE PROTEIN ALPHA-RELATED"/>
    <property type="match status" value="1"/>
</dbReference>
<organism evidence="4 5">
    <name type="scientific">Candidatus Flavonifractor intestinigallinarum</name>
    <dbReference type="NCBI Taxonomy" id="2838586"/>
    <lineage>
        <taxon>Bacteria</taxon>
        <taxon>Bacillati</taxon>
        <taxon>Bacillota</taxon>
        <taxon>Clostridia</taxon>
        <taxon>Eubacteriales</taxon>
        <taxon>Oscillospiraceae</taxon>
        <taxon>Flavonifractor</taxon>
    </lineage>
</organism>
<feature type="domain" description="SLH" evidence="3">
    <location>
        <begin position="486"/>
        <end position="544"/>
    </location>
</feature>
<dbReference type="SUPFAM" id="SSF48239">
    <property type="entry name" value="Terpenoid cyclases/Protein prenyltransferases"/>
    <property type="match status" value="1"/>
</dbReference>
<protein>
    <submittedName>
        <fullName evidence="4">S-layer homology domain-containing protein</fullName>
    </submittedName>
</protein>
<feature type="domain" description="SLH" evidence="3">
    <location>
        <begin position="415"/>
        <end position="478"/>
    </location>
</feature>
<dbReference type="InterPro" id="IPR001119">
    <property type="entry name" value="SLH_dom"/>
</dbReference>
<reference evidence="4" key="1">
    <citation type="journal article" date="2021" name="PeerJ">
        <title>Extensive microbial diversity within the chicken gut microbiome revealed by metagenomics and culture.</title>
        <authorList>
            <person name="Gilroy R."/>
            <person name="Ravi A."/>
            <person name="Getino M."/>
            <person name="Pursley I."/>
            <person name="Horton D.L."/>
            <person name="Alikhan N.F."/>
            <person name="Baker D."/>
            <person name="Gharbi K."/>
            <person name="Hall N."/>
            <person name="Watson M."/>
            <person name="Adriaenssens E.M."/>
            <person name="Foster-Nyarko E."/>
            <person name="Jarju S."/>
            <person name="Secka A."/>
            <person name="Antonio M."/>
            <person name="Oren A."/>
            <person name="Chaudhuri R.R."/>
            <person name="La Ragione R."/>
            <person name="Hildebrand F."/>
            <person name="Pallen M.J."/>
        </authorList>
    </citation>
    <scope>NUCLEOTIDE SEQUENCE</scope>
    <source>
        <strain evidence="4">CHK192-8294</strain>
    </source>
</reference>
<dbReference type="Pfam" id="PF00395">
    <property type="entry name" value="SLH"/>
    <property type="match status" value="2"/>
</dbReference>
<keyword evidence="2" id="KW-0732">Signal</keyword>
<reference evidence="4" key="2">
    <citation type="submission" date="2021-04" db="EMBL/GenBank/DDBJ databases">
        <authorList>
            <person name="Gilroy R."/>
        </authorList>
    </citation>
    <scope>NUCLEOTIDE SEQUENCE</scope>
    <source>
        <strain evidence="4">CHK192-8294</strain>
    </source>
</reference>
<name>A0A9D2MJD8_9FIRM</name>
<proteinExistence type="predicted"/>
<evidence type="ECO:0000256" key="2">
    <source>
        <dbReference type="SAM" id="SignalP"/>
    </source>
</evidence>
<feature type="chain" id="PRO_5039586400" evidence="2">
    <location>
        <begin position="28"/>
        <end position="544"/>
    </location>
</feature>
<dbReference type="Gene3D" id="1.50.10.20">
    <property type="match status" value="1"/>
</dbReference>
<feature type="signal peptide" evidence="2">
    <location>
        <begin position="1"/>
        <end position="27"/>
    </location>
</feature>
<dbReference type="InterPro" id="IPR008930">
    <property type="entry name" value="Terpenoid_cyclase/PrenylTrfase"/>
</dbReference>
<evidence type="ECO:0000256" key="1">
    <source>
        <dbReference type="ARBA" id="ARBA00022737"/>
    </source>
</evidence>
<evidence type="ECO:0000259" key="3">
    <source>
        <dbReference type="PROSITE" id="PS51272"/>
    </source>
</evidence>
<accession>A0A9D2MJD8</accession>
<dbReference type="AlphaFoldDB" id="A0A9D2MJD8"/>
<dbReference type="EMBL" id="DWXO01000009">
    <property type="protein sequence ID" value="HJB79500.1"/>
    <property type="molecule type" value="Genomic_DNA"/>
</dbReference>
<dbReference type="PANTHER" id="PTHR43308:SF5">
    <property type="entry name" value="S-LAYER PROTEIN _ PEPTIDOGLYCAN ENDO-BETA-N-ACETYLGLUCOSAMINIDASE"/>
    <property type="match status" value="1"/>
</dbReference>
<keyword evidence="1" id="KW-0677">Repeat</keyword>
<gene>
    <name evidence="4" type="ORF">H9712_00785</name>
</gene>